<comment type="caution">
    <text evidence="11">The sequence shown here is derived from an EMBL/GenBank/DDBJ whole genome shotgun (WGS) entry which is preliminary data.</text>
</comment>
<keyword evidence="6 8" id="KW-0722">Serine protease inhibitor</keyword>
<keyword evidence="7" id="KW-1015">Disulfide bond</keyword>
<dbReference type="Proteomes" id="UP000271683">
    <property type="component" value="Unassembled WGS sequence"/>
</dbReference>
<keyword evidence="9" id="KW-0732">Signal</keyword>
<dbReference type="GO" id="GO:0004867">
    <property type="term" value="F:serine-type endopeptidase inhibitor activity"/>
    <property type="evidence" value="ECO:0007669"/>
    <property type="project" value="UniProtKB-KW"/>
</dbReference>
<evidence type="ECO:0000256" key="8">
    <source>
        <dbReference type="RuleBase" id="RU003471"/>
    </source>
</evidence>
<evidence type="ECO:0000259" key="10">
    <source>
        <dbReference type="Pfam" id="PF00720"/>
    </source>
</evidence>
<dbReference type="InterPro" id="IPR000691">
    <property type="entry name" value="Prot_inh_I16_SSI"/>
</dbReference>
<proteinExistence type="inferred from homology"/>
<comment type="subunit">
    <text evidence="3">Homodimer.</text>
</comment>
<dbReference type="RefSeq" id="WP_123678043.1">
    <property type="nucleotide sequence ID" value="NZ_RJKL01000001.1"/>
</dbReference>
<reference evidence="11 12" key="1">
    <citation type="submission" date="2018-11" db="EMBL/GenBank/DDBJ databases">
        <title>Sequencing the genomes of 1000 actinobacteria strains.</title>
        <authorList>
            <person name="Klenk H.-P."/>
        </authorList>
    </citation>
    <scope>NUCLEOTIDE SEQUENCE [LARGE SCALE GENOMIC DNA]</scope>
    <source>
        <strain evidence="11 12">DSM 43634</strain>
    </source>
</reference>
<evidence type="ECO:0000256" key="2">
    <source>
        <dbReference type="ARBA" id="ARBA00010472"/>
    </source>
</evidence>
<dbReference type="Gene3D" id="3.30.350.10">
    <property type="entry name" value="Subtilisin inhibitor-like"/>
    <property type="match status" value="1"/>
</dbReference>
<dbReference type="AlphaFoldDB" id="A0A3N1GCJ8"/>
<evidence type="ECO:0000313" key="12">
    <source>
        <dbReference type="Proteomes" id="UP000271683"/>
    </source>
</evidence>
<accession>A0A3N1GCJ8</accession>
<dbReference type="PRINTS" id="PR00294">
    <property type="entry name" value="SSBTLNINHBTR"/>
</dbReference>
<feature type="domain" description="Subtilisin inhibitor" evidence="10">
    <location>
        <begin position="50"/>
        <end position="121"/>
    </location>
</feature>
<evidence type="ECO:0000256" key="4">
    <source>
        <dbReference type="ARBA" id="ARBA00022525"/>
    </source>
</evidence>
<dbReference type="Pfam" id="PF00720">
    <property type="entry name" value="SSI"/>
    <property type="match status" value="1"/>
</dbReference>
<dbReference type="EMBL" id="RJKL01000001">
    <property type="protein sequence ID" value="ROP27989.1"/>
    <property type="molecule type" value="Genomic_DNA"/>
</dbReference>
<name>A0A3N1GCJ8_9ACTN</name>
<keyword evidence="4" id="KW-0964">Secreted</keyword>
<dbReference type="InterPro" id="IPR023549">
    <property type="entry name" value="Subtilisin_inhibitor"/>
</dbReference>
<gene>
    <name evidence="11" type="ORF">EDD30_0689</name>
</gene>
<organism evidence="11 12">
    <name type="scientific">Couchioplanes caeruleus</name>
    <dbReference type="NCBI Taxonomy" id="56438"/>
    <lineage>
        <taxon>Bacteria</taxon>
        <taxon>Bacillati</taxon>
        <taxon>Actinomycetota</taxon>
        <taxon>Actinomycetes</taxon>
        <taxon>Micromonosporales</taxon>
        <taxon>Micromonosporaceae</taxon>
        <taxon>Couchioplanes</taxon>
    </lineage>
</organism>
<evidence type="ECO:0000256" key="7">
    <source>
        <dbReference type="ARBA" id="ARBA00023157"/>
    </source>
</evidence>
<dbReference type="InterPro" id="IPR036819">
    <property type="entry name" value="Subtilisin_inhibitor-like_sf"/>
</dbReference>
<evidence type="ECO:0000256" key="9">
    <source>
        <dbReference type="SAM" id="SignalP"/>
    </source>
</evidence>
<dbReference type="OrthoDB" id="4567948at2"/>
<dbReference type="SUPFAM" id="SSF55399">
    <property type="entry name" value="Subtilisin inhibitor"/>
    <property type="match status" value="1"/>
</dbReference>
<protein>
    <submittedName>
        <fullName evidence="11">Subtilisin inhibitor-like</fullName>
    </submittedName>
</protein>
<comment type="similarity">
    <text evidence="2 8">Belongs to the protease inhibitor I16 (SSI) family.</text>
</comment>
<evidence type="ECO:0000256" key="1">
    <source>
        <dbReference type="ARBA" id="ARBA00004613"/>
    </source>
</evidence>
<evidence type="ECO:0000313" key="11">
    <source>
        <dbReference type="EMBL" id="ROP27989.1"/>
    </source>
</evidence>
<comment type="subcellular location">
    <subcellularLocation>
        <location evidence="1">Secreted</location>
    </subcellularLocation>
</comment>
<sequence length="135" mass="13894">MTTFRRTGIALTCLSATAAWLAAATPAQAGPAASASASAFALAVVPEYGGPTRLATLRCEPAGGTHPHPVAACSQLQAAGGDFAAVRGTRGPCTLEYLPVTAITHGYWRGTPTSYSETFPNQCVMERTTGGIFDF</sequence>
<feature type="signal peptide" evidence="9">
    <location>
        <begin position="1"/>
        <end position="29"/>
    </location>
</feature>
<feature type="chain" id="PRO_5018230682" evidence="9">
    <location>
        <begin position="30"/>
        <end position="135"/>
    </location>
</feature>
<dbReference type="GO" id="GO:0005576">
    <property type="term" value="C:extracellular region"/>
    <property type="evidence" value="ECO:0007669"/>
    <property type="project" value="UniProtKB-SubCell"/>
</dbReference>
<evidence type="ECO:0000256" key="3">
    <source>
        <dbReference type="ARBA" id="ARBA00011738"/>
    </source>
</evidence>
<evidence type="ECO:0000256" key="5">
    <source>
        <dbReference type="ARBA" id="ARBA00022690"/>
    </source>
</evidence>
<keyword evidence="5 8" id="KW-0646">Protease inhibitor</keyword>
<evidence type="ECO:0000256" key="6">
    <source>
        <dbReference type="ARBA" id="ARBA00022900"/>
    </source>
</evidence>